<protein>
    <submittedName>
        <fullName evidence="1">Uncharacterized protein</fullName>
    </submittedName>
</protein>
<proteinExistence type="predicted"/>
<name>A0A9E1GLX5_9FIRM</name>
<dbReference type="Proteomes" id="UP000811365">
    <property type="component" value="Unassembled WGS sequence"/>
</dbReference>
<dbReference type="AlphaFoldDB" id="A0A9E1GLX5"/>
<gene>
    <name evidence="1" type="ORF">KH315_11485</name>
</gene>
<evidence type="ECO:0000313" key="1">
    <source>
        <dbReference type="EMBL" id="MBS6622765.1"/>
    </source>
</evidence>
<evidence type="ECO:0000313" key="2">
    <source>
        <dbReference type="Proteomes" id="UP000811365"/>
    </source>
</evidence>
<accession>A0A9E1GLX5</accession>
<organism evidence="1 2">
    <name type="scientific">Faecalibacterium prausnitzii</name>
    <dbReference type="NCBI Taxonomy" id="853"/>
    <lineage>
        <taxon>Bacteria</taxon>
        <taxon>Bacillati</taxon>
        <taxon>Bacillota</taxon>
        <taxon>Clostridia</taxon>
        <taxon>Eubacteriales</taxon>
        <taxon>Oscillospiraceae</taxon>
        <taxon>Faecalibacterium</taxon>
    </lineage>
</organism>
<comment type="caution">
    <text evidence="1">The sequence shown here is derived from an EMBL/GenBank/DDBJ whole genome shotgun (WGS) entry which is preliminary data.</text>
</comment>
<dbReference type="EMBL" id="JAGZYH010000049">
    <property type="protein sequence ID" value="MBS6622765.1"/>
    <property type="molecule type" value="Genomic_DNA"/>
</dbReference>
<sequence length="111" mass="12759">MMKRMAYKDETGYHLHIDLDESPVKRLFELEEEAARRENALALVEMRLESNDSFQLIREGGSRKVVELMLNGLARTLNEIRVPGATDRQLAEDAYNALIELLAKEQSNVLR</sequence>
<reference evidence="1" key="1">
    <citation type="submission" date="2021-02" db="EMBL/GenBank/DDBJ databases">
        <title>Infant gut strain persistence is associated with maternal origin, phylogeny, and functional potential including surface adhesion and iron acquisition.</title>
        <authorList>
            <person name="Lou Y.C."/>
        </authorList>
    </citation>
    <scope>NUCLEOTIDE SEQUENCE</scope>
    <source>
        <strain evidence="1">L2_039_000G1_dasL2_039_000G1_maxbin2.maxbin.077</strain>
    </source>
</reference>